<protein>
    <recommendedName>
        <fullName evidence="3">PilZ domain-containing protein</fullName>
    </recommendedName>
</protein>
<reference evidence="1 2" key="1">
    <citation type="submission" date="2022-11" db="EMBL/GenBank/DDBJ databases">
        <title>Spartinivicinus poritis sp. nov., isolated from scleractinian coral Porites lutea.</title>
        <authorList>
            <person name="Zhang G."/>
            <person name="Cai L."/>
            <person name="Wei Q."/>
        </authorList>
    </citation>
    <scope>NUCLEOTIDE SEQUENCE [LARGE SCALE GENOMIC DNA]</scope>
    <source>
        <strain evidence="1 2">A2-2</strain>
    </source>
</reference>
<dbReference type="RefSeq" id="WP_274688466.1">
    <property type="nucleotide sequence ID" value="NZ_JAPMOU010000008.1"/>
</dbReference>
<dbReference type="Proteomes" id="UP001528823">
    <property type="component" value="Unassembled WGS sequence"/>
</dbReference>
<evidence type="ECO:0000313" key="2">
    <source>
        <dbReference type="Proteomes" id="UP001528823"/>
    </source>
</evidence>
<sequence>MESYHTYERRYSLRKRIIWYGKLLDLEQETKLSYFNTVNVSIGGVLIHTQAVLEPGFTLQLILFAFDIVKPKERTIKSKTKVIHINKINMQQTERNNVFREGKQVYQIGLMYQDILPDDTEFLTDLILNYGY</sequence>
<evidence type="ECO:0000313" key="1">
    <source>
        <dbReference type="EMBL" id="MDE1462107.1"/>
    </source>
</evidence>
<evidence type="ECO:0008006" key="3">
    <source>
        <dbReference type="Google" id="ProtNLM"/>
    </source>
</evidence>
<keyword evidence="2" id="KW-1185">Reference proteome</keyword>
<organism evidence="1 2">
    <name type="scientific">Spartinivicinus poritis</name>
    <dbReference type="NCBI Taxonomy" id="2994640"/>
    <lineage>
        <taxon>Bacteria</taxon>
        <taxon>Pseudomonadati</taxon>
        <taxon>Pseudomonadota</taxon>
        <taxon>Gammaproteobacteria</taxon>
        <taxon>Oceanospirillales</taxon>
        <taxon>Zooshikellaceae</taxon>
        <taxon>Spartinivicinus</taxon>
    </lineage>
</organism>
<dbReference type="EMBL" id="JAPMOU010000008">
    <property type="protein sequence ID" value="MDE1462107.1"/>
    <property type="molecule type" value="Genomic_DNA"/>
</dbReference>
<proteinExistence type="predicted"/>
<name>A0ABT5U717_9GAMM</name>
<gene>
    <name evidence="1" type="ORF">ORQ98_08995</name>
</gene>
<accession>A0ABT5U717</accession>
<comment type="caution">
    <text evidence="1">The sequence shown here is derived from an EMBL/GenBank/DDBJ whole genome shotgun (WGS) entry which is preliminary data.</text>
</comment>